<sequence>MAKANTSYDGGGPDDTFRRATEAVKRRGGDALRVVFRYDPNGVDVRYVDERRLEEDLLPRIHQLRERALELGDATEDTEVDAHGDVETLLAVHEDAAVLFLLVTPDEGLVAVHDRTDEPFDGDLL</sequence>
<proteinExistence type="predicted"/>
<accession>A0A0U5AG84</accession>
<name>A0A0U5AG84_9EURY</name>
<dbReference type="InterPro" id="IPR055944">
    <property type="entry name" value="DUF7522"/>
</dbReference>
<dbReference type="EMBL" id="LN831302">
    <property type="protein sequence ID" value="CQH59373.1"/>
    <property type="molecule type" value="Genomic_DNA"/>
</dbReference>
<dbReference type="STRING" id="1407499.HHUB_2959"/>
<dbReference type="RefSeq" id="WP_059057355.1">
    <property type="nucleotide sequence ID" value="NZ_CEML01000001.1"/>
</dbReference>
<dbReference type="GeneID" id="26659585"/>
<dbReference type="Pfam" id="PF24366">
    <property type="entry name" value="DUF7522"/>
    <property type="match status" value="1"/>
</dbReference>
<reference evidence="3" key="1">
    <citation type="journal article" date="2016" name="Environ. Microbiol.">
        <title>The complete genome of a viable archaeum isolated from 123-million-year-old rock salt.</title>
        <authorList>
            <person name="Jaakkola S.T."/>
            <person name="Pfeiffer F."/>
            <person name="Ravantti J.J."/>
            <person name="Guo Q."/>
            <person name="Liu Y."/>
            <person name="Chen X."/>
            <person name="Ma H."/>
            <person name="Yang C."/>
            <person name="Oksanen H.M."/>
            <person name="Bamford D.H."/>
        </authorList>
    </citation>
    <scope>NUCLEOTIDE SEQUENCE</scope>
    <source>
        <strain evidence="3">JI20-1</strain>
    </source>
</reference>
<evidence type="ECO:0000313" key="2">
    <source>
        <dbReference type="EMBL" id="CQH59373.1"/>
    </source>
</evidence>
<dbReference type="OrthoDB" id="350361at2157"/>
<keyword evidence="3" id="KW-1185">Reference proteome</keyword>
<protein>
    <submittedName>
        <fullName evidence="2">Uncharacterized protein</fullName>
    </submittedName>
</protein>
<dbReference type="Proteomes" id="UP000066737">
    <property type="component" value="Chromosome I"/>
</dbReference>
<feature type="region of interest" description="Disordered" evidence="1">
    <location>
        <begin position="1"/>
        <end position="20"/>
    </location>
</feature>
<evidence type="ECO:0000256" key="1">
    <source>
        <dbReference type="SAM" id="MobiDB-lite"/>
    </source>
</evidence>
<organism evidence="2 3">
    <name type="scientific">Halobacterium hubeiense</name>
    <dbReference type="NCBI Taxonomy" id="1407499"/>
    <lineage>
        <taxon>Archaea</taxon>
        <taxon>Methanobacteriati</taxon>
        <taxon>Methanobacteriota</taxon>
        <taxon>Stenosarchaea group</taxon>
        <taxon>Halobacteria</taxon>
        <taxon>Halobacteriales</taxon>
        <taxon>Halobacteriaceae</taxon>
        <taxon>Halobacterium</taxon>
    </lineage>
</organism>
<evidence type="ECO:0000313" key="3">
    <source>
        <dbReference type="Proteomes" id="UP000066737"/>
    </source>
</evidence>
<gene>
    <name evidence="2" type="ORF">HHUB_2959</name>
</gene>
<dbReference type="KEGG" id="hhb:Hhub_2959"/>
<dbReference type="AlphaFoldDB" id="A0A0U5AG84"/>